<evidence type="ECO:0000313" key="5">
    <source>
        <dbReference type="EMBL" id="SDS46116.1"/>
    </source>
</evidence>
<evidence type="ECO:0000256" key="4">
    <source>
        <dbReference type="SAM" id="SignalP"/>
    </source>
</evidence>
<dbReference type="Proteomes" id="UP000198858">
    <property type="component" value="Chromosome I"/>
</dbReference>
<keyword evidence="2 3" id="KW-0479">Metal-binding</keyword>
<gene>
    <name evidence="5" type="ORF">SAMN04488552_3236</name>
</gene>
<proteinExistence type="inferred from homology"/>
<dbReference type="GO" id="GO:0046872">
    <property type="term" value="F:metal ion binding"/>
    <property type="evidence" value="ECO:0007669"/>
    <property type="project" value="UniProtKB-KW"/>
</dbReference>
<dbReference type="AlphaFoldDB" id="A0A1H1SEF9"/>
<accession>A0A1H1SEF9</accession>
<keyword evidence="6" id="KW-1185">Reference proteome</keyword>
<evidence type="ECO:0000256" key="2">
    <source>
        <dbReference type="ARBA" id="ARBA00022723"/>
    </source>
</evidence>
<keyword evidence="4" id="KW-0732">Signal</keyword>
<dbReference type="Pfam" id="PF05163">
    <property type="entry name" value="DinB"/>
    <property type="match status" value="1"/>
</dbReference>
<dbReference type="SUPFAM" id="SSF109854">
    <property type="entry name" value="DinB/YfiT-like putative metalloenzymes"/>
    <property type="match status" value="1"/>
</dbReference>
<feature type="chain" id="PRO_5009259981" evidence="4">
    <location>
        <begin position="22"/>
        <end position="173"/>
    </location>
</feature>
<dbReference type="STRING" id="1250231.SAMN04488552_3236"/>
<feature type="binding site" evidence="3">
    <location>
        <position position="69"/>
    </location>
    <ligand>
        <name>a divalent metal cation</name>
        <dbReference type="ChEBI" id="CHEBI:60240"/>
    </ligand>
</feature>
<dbReference type="Gene3D" id="1.20.120.450">
    <property type="entry name" value="dinb family like domain"/>
    <property type="match status" value="1"/>
</dbReference>
<name>A0A1H1SEF9_9FLAO</name>
<evidence type="ECO:0000256" key="1">
    <source>
        <dbReference type="ARBA" id="ARBA00008635"/>
    </source>
</evidence>
<evidence type="ECO:0000256" key="3">
    <source>
        <dbReference type="PIRSR" id="PIRSR607837-1"/>
    </source>
</evidence>
<feature type="binding site" evidence="3">
    <location>
        <position position="148"/>
    </location>
    <ligand>
        <name>a divalent metal cation</name>
        <dbReference type="ChEBI" id="CHEBI:60240"/>
    </ligand>
</feature>
<dbReference type="InterPro" id="IPR034660">
    <property type="entry name" value="DinB/YfiT-like"/>
</dbReference>
<dbReference type="RefSeq" id="WP_089663810.1">
    <property type="nucleotide sequence ID" value="NZ_LT629745.1"/>
</dbReference>
<comment type="similarity">
    <text evidence="1">Belongs to the DinB family.</text>
</comment>
<organism evidence="5 6">
    <name type="scientific">Christiangramia echinicola</name>
    <dbReference type="NCBI Taxonomy" id="279359"/>
    <lineage>
        <taxon>Bacteria</taxon>
        <taxon>Pseudomonadati</taxon>
        <taxon>Bacteroidota</taxon>
        <taxon>Flavobacteriia</taxon>
        <taxon>Flavobacteriales</taxon>
        <taxon>Flavobacteriaceae</taxon>
        <taxon>Christiangramia</taxon>
    </lineage>
</organism>
<dbReference type="EMBL" id="LT629745">
    <property type="protein sequence ID" value="SDS46116.1"/>
    <property type="molecule type" value="Genomic_DNA"/>
</dbReference>
<dbReference type="InterPro" id="IPR007837">
    <property type="entry name" value="DinB"/>
</dbReference>
<evidence type="ECO:0000313" key="6">
    <source>
        <dbReference type="Proteomes" id="UP000198858"/>
    </source>
</evidence>
<sequence length="173" mass="20464">MKKFLLLVVFYFFFNPIAANSQSFFQEEYPKVWKRAANYSIAVAEAMPEDLYDLKVHPEAMSFKEQQLHMVTNISFLTRLISDEKRTFYDRENINDLSKKEVLGILETSFSYVAALIESMEAEEVSQKIEFNNESISKKNIFYLLRDHMTHHRGQSVIYLRIKNIDIPEYIGW</sequence>
<protein>
    <submittedName>
        <fullName evidence="5">Uncharacterized damage-inducible protein DinB (Forms a four-helix bundle)</fullName>
    </submittedName>
</protein>
<feature type="binding site" evidence="3">
    <location>
        <position position="152"/>
    </location>
    <ligand>
        <name>a divalent metal cation</name>
        <dbReference type="ChEBI" id="CHEBI:60240"/>
    </ligand>
</feature>
<feature type="signal peptide" evidence="4">
    <location>
        <begin position="1"/>
        <end position="21"/>
    </location>
</feature>
<reference evidence="5 6" key="1">
    <citation type="submission" date="2016-10" db="EMBL/GenBank/DDBJ databases">
        <authorList>
            <person name="Varghese N."/>
            <person name="Submissions S."/>
        </authorList>
    </citation>
    <scope>NUCLEOTIDE SEQUENCE [LARGE SCALE GENOMIC DNA]</scope>
    <source>
        <strain evidence="5 6">Mar_2010_102</strain>
    </source>
</reference>